<reference evidence="1 2" key="1">
    <citation type="submission" date="2017-05" db="EMBL/GenBank/DDBJ databases">
        <authorList>
            <person name="Varghese N."/>
            <person name="Submissions S."/>
        </authorList>
    </citation>
    <scope>NUCLEOTIDE SEQUENCE [LARGE SCALE GENOMIC DNA]</scope>
    <source>
        <strain evidence="1 2">DSM 25457</strain>
    </source>
</reference>
<evidence type="ECO:0000313" key="1">
    <source>
        <dbReference type="EMBL" id="SMP60235.1"/>
    </source>
</evidence>
<dbReference type="EMBL" id="FXUG01000006">
    <property type="protein sequence ID" value="SMP60235.1"/>
    <property type="molecule type" value="Genomic_DNA"/>
</dbReference>
<keyword evidence="2" id="KW-1185">Reference proteome</keyword>
<comment type="caution">
    <text evidence="1">The sequence shown here is derived from an EMBL/GenBank/DDBJ whole genome shotgun (WGS) entry which is preliminary data.</text>
</comment>
<dbReference type="Proteomes" id="UP001158067">
    <property type="component" value="Unassembled WGS sequence"/>
</dbReference>
<protein>
    <submittedName>
        <fullName evidence="1">Uncharacterized protein</fullName>
    </submittedName>
</protein>
<gene>
    <name evidence="1" type="ORF">SAMN06265222_106331</name>
</gene>
<dbReference type="RefSeq" id="WP_283433070.1">
    <property type="nucleotide sequence ID" value="NZ_FXUG01000006.1"/>
</dbReference>
<sequence>MSLYACINKTDAPCGHLPKRLLHAKYDDRFDNFRDDQYQTNIA</sequence>
<accession>A0ABY1Q6K7</accession>
<proteinExistence type="predicted"/>
<evidence type="ECO:0000313" key="2">
    <source>
        <dbReference type="Proteomes" id="UP001158067"/>
    </source>
</evidence>
<organism evidence="1 2">
    <name type="scientific">Neorhodopirellula lusitana</name>
    <dbReference type="NCBI Taxonomy" id="445327"/>
    <lineage>
        <taxon>Bacteria</taxon>
        <taxon>Pseudomonadati</taxon>
        <taxon>Planctomycetota</taxon>
        <taxon>Planctomycetia</taxon>
        <taxon>Pirellulales</taxon>
        <taxon>Pirellulaceae</taxon>
        <taxon>Neorhodopirellula</taxon>
    </lineage>
</organism>
<name>A0ABY1Q6K7_9BACT</name>